<keyword evidence="3" id="KW-1185">Reference proteome</keyword>
<dbReference type="SUPFAM" id="SSF53597">
    <property type="entry name" value="Dihydrofolate reductase-like"/>
    <property type="match status" value="1"/>
</dbReference>
<dbReference type="Proteomes" id="UP000319516">
    <property type="component" value="Unassembled WGS sequence"/>
</dbReference>
<protein>
    <submittedName>
        <fullName evidence="2">RibD domain-containing protein</fullName>
    </submittedName>
</protein>
<comment type="caution">
    <text evidence="2">The sequence shown here is derived from an EMBL/GenBank/DDBJ whole genome shotgun (WGS) entry which is preliminary data.</text>
</comment>
<gene>
    <name evidence="2" type="ORF">FB467_3696</name>
</gene>
<evidence type="ECO:0000313" key="3">
    <source>
        <dbReference type="Proteomes" id="UP000319516"/>
    </source>
</evidence>
<dbReference type="InterPro" id="IPR002734">
    <property type="entry name" value="RibDG_C"/>
</dbReference>
<sequence length="184" mass="19779">MARTVTAHLFHAINGSVESPDQWQFDAFGPEEGEAMGRSLAGVTDVVIGRKLWQEWADYWQHAGEGDPFGAFINPVRKHVVTSTLDDVSAWANSTAVDGDPVDYVRRLAGDGTDGGITVAGGIDTVRSLFLAGVVDTLTLTTHPAIGTGRRLFDESVPVTRLELVDSTITPVGNAILTYRLRGE</sequence>
<dbReference type="RefSeq" id="WP_141786374.1">
    <property type="nucleotide sequence ID" value="NZ_BAAAIK010000001.1"/>
</dbReference>
<dbReference type="Pfam" id="PF01872">
    <property type="entry name" value="RibD_C"/>
    <property type="match status" value="1"/>
</dbReference>
<dbReference type="Gene3D" id="3.40.430.10">
    <property type="entry name" value="Dihydrofolate Reductase, subunit A"/>
    <property type="match status" value="1"/>
</dbReference>
<dbReference type="GO" id="GO:0009231">
    <property type="term" value="P:riboflavin biosynthetic process"/>
    <property type="evidence" value="ECO:0007669"/>
    <property type="project" value="InterPro"/>
</dbReference>
<dbReference type="EMBL" id="VFOP01000001">
    <property type="protein sequence ID" value="TQL52508.1"/>
    <property type="molecule type" value="Genomic_DNA"/>
</dbReference>
<name>A0A542YWN3_9MICO</name>
<proteinExistence type="predicted"/>
<accession>A0A542YWN3</accession>
<evidence type="ECO:0000259" key="1">
    <source>
        <dbReference type="Pfam" id="PF01872"/>
    </source>
</evidence>
<feature type="domain" description="Bacterial bifunctional deaminase-reductase C-terminal" evidence="1">
    <location>
        <begin position="4"/>
        <end position="168"/>
    </location>
</feature>
<reference evidence="2 3" key="1">
    <citation type="submission" date="2019-06" db="EMBL/GenBank/DDBJ databases">
        <title>Sequencing the genomes of 1000 actinobacteria strains.</title>
        <authorList>
            <person name="Klenk H.-P."/>
        </authorList>
    </citation>
    <scope>NUCLEOTIDE SEQUENCE [LARGE SCALE GENOMIC DNA]</scope>
    <source>
        <strain evidence="2 3">DSM 12335</strain>
    </source>
</reference>
<dbReference type="OrthoDB" id="195113at2"/>
<dbReference type="GO" id="GO:0008703">
    <property type="term" value="F:5-amino-6-(5-phosphoribosylamino)uracil reductase activity"/>
    <property type="evidence" value="ECO:0007669"/>
    <property type="project" value="InterPro"/>
</dbReference>
<dbReference type="InterPro" id="IPR024072">
    <property type="entry name" value="DHFR-like_dom_sf"/>
</dbReference>
<organism evidence="2 3">
    <name type="scientific">Ornithinicoccus hortensis</name>
    <dbReference type="NCBI Taxonomy" id="82346"/>
    <lineage>
        <taxon>Bacteria</taxon>
        <taxon>Bacillati</taxon>
        <taxon>Actinomycetota</taxon>
        <taxon>Actinomycetes</taxon>
        <taxon>Micrococcales</taxon>
        <taxon>Intrasporangiaceae</taxon>
        <taxon>Ornithinicoccus</taxon>
    </lineage>
</organism>
<evidence type="ECO:0000313" key="2">
    <source>
        <dbReference type="EMBL" id="TQL52508.1"/>
    </source>
</evidence>
<dbReference type="AlphaFoldDB" id="A0A542YWN3"/>